<accession>A0AA87Q9W8</accession>
<dbReference type="RefSeq" id="WP_131597818.1">
    <property type="nucleotide sequence ID" value="NZ_BAYX01000002.1"/>
</dbReference>
<reference evidence="1 2" key="1">
    <citation type="submission" date="2014-05" db="EMBL/GenBank/DDBJ databases">
        <title>Whole genome shotgun sequence of Rhizobium rhizogenes NBRC 13257.</title>
        <authorList>
            <person name="Katano-Makiyama Y."/>
            <person name="Hosoyama A."/>
            <person name="Hashimoto M."/>
            <person name="Hosoyama Y."/>
            <person name="Noguchi M."/>
            <person name="Tsuchikane K."/>
            <person name="Kimura A."/>
            <person name="Ohji S."/>
            <person name="Ichikawa N."/>
            <person name="Yamazoe A."/>
            <person name="Fujita N."/>
        </authorList>
    </citation>
    <scope>NUCLEOTIDE SEQUENCE [LARGE SCALE GENOMIC DNA]</scope>
    <source>
        <strain evidence="1 2">NBRC 13257</strain>
    </source>
</reference>
<proteinExistence type="predicted"/>
<evidence type="ECO:0000313" key="1">
    <source>
        <dbReference type="EMBL" id="GAJ91913.1"/>
    </source>
</evidence>
<comment type="caution">
    <text evidence="1">The sequence shown here is derived from an EMBL/GenBank/DDBJ whole genome shotgun (WGS) entry which is preliminary data.</text>
</comment>
<dbReference type="Proteomes" id="UP000026941">
    <property type="component" value="Unassembled WGS sequence"/>
</dbReference>
<name>A0AA87Q9W8_RHIRH</name>
<sequence length="94" mass="11031">MIDMQLILQVLGRDALTHLHRKYDGAENSEVGRRYELSNVAFEILDRALACLPEGRRRGNPDEVQIRQGGRIFVDDVVIERPWIEQYNRFTRSF</sequence>
<organism evidence="1 2">
    <name type="scientific">Rhizobium rhizogenes NBRC 13257</name>
    <dbReference type="NCBI Taxonomy" id="1220581"/>
    <lineage>
        <taxon>Bacteria</taxon>
        <taxon>Pseudomonadati</taxon>
        <taxon>Pseudomonadota</taxon>
        <taxon>Alphaproteobacteria</taxon>
        <taxon>Hyphomicrobiales</taxon>
        <taxon>Rhizobiaceae</taxon>
        <taxon>Rhizobium/Agrobacterium group</taxon>
        <taxon>Rhizobium</taxon>
    </lineage>
</organism>
<protein>
    <submittedName>
        <fullName evidence="1">Uncharacterized protein</fullName>
    </submittedName>
</protein>
<gene>
    <name evidence="1" type="ORF">RRH01S_02_05820</name>
</gene>
<dbReference type="AlphaFoldDB" id="A0AA87Q9W8"/>
<dbReference type="EMBL" id="BAYX01000002">
    <property type="protein sequence ID" value="GAJ91913.1"/>
    <property type="molecule type" value="Genomic_DNA"/>
</dbReference>
<evidence type="ECO:0000313" key="2">
    <source>
        <dbReference type="Proteomes" id="UP000026941"/>
    </source>
</evidence>